<dbReference type="InterPro" id="IPR050786">
    <property type="entry name" value="EFG1_rRNA-proc"/>
</dbReference>
<feature type="compositionally biased region" description="Low complexity" evidence="8">
    <location>
        <begin position="94"/>
        <end position="103"/>
    </location>
</feature>
<protein>
    <recommendedName>
        <fullName evidence="3">rRNA-processing protein EFG1</fullName>
    </recommendedName>
    <alternativeName>
        <fullName evidence="4">rRNA-processing protein efg1</fullName>
    </alternativeName>
</protein>
<sequence>MSCHIHPDRQAGPSSWSSKGGGGSSNEASTSSTRGGKGGRGRRLGGNRVRVGARAAMEGTLSSIPTGSVSKLKAQLRQTKRLLARVSTLHFTRNQQETQTNNTVPSLQQDLTPDVRTTTERRLATLESELIMAQDSTLEKKMVVRYKGVRFFERQKCLRKIRQALKVDPPTPLSIRTLFEARADLYYVLHFPIKEKYIALFPEGQYVPFVEEGEELKGSERKRWQVRKGFRALLESGEVDEEVEKGVLGIQGEHDHEEEGNVNNNGKRAREGEEEEEAEEEEKEEGKKKSRKMVAEAPNEFKKKKPSPTKSNKKEPPALASAPKPVSTSTKPTTTPTEADATQPLSKKDRKAEKDAKRKAAKEGTLTDKASTKEELEPKGWAGDDDFFA</sequence>
<dbReference type="PANTHER" id="PTHR33911">
    <property type="entry name" value="RRNA-PROCESSING PROTEIN EFG1"/>
    <property type="match status" value="1"/>
</dbReference>
<evidence type="ECO:0000256" key="4">
    <source>
        <dbReference type="ARBA" id="ARBA00019827"/>
    </source>
</evidence>
<evidence type="ECO:0000313" key="9">
    <source>
        <dbReference type="EMBL" id="SCZ91015.1"/>
    </source>
</evidence>
<evidence type="ECO:0000256" key="6">
    <source>
        <dbReference type="ARBA" id="ARBA00023054"/>
    </source>
</evidence>
<dbReference type="Proteomes" id="UP000249723">
    <property type="component" value="Unassembled WGS sequence"/>
</dbReference>
<dbReference type="GO" id="GO:0000462">
    <property type="term" value="P:maturation of SSU-rRNA from tricistronic rRNA transcript (SSU-rRNA, 5.8S rRNA, LSU-rRNA)"/>
    <property type="evidence" value="ECO:0007669"/>
    <property type="project" value="TreeGrafter"/>
</dbReference>
<dbReference type="GO" id="GO:0005730">
    <property type="term" value="C:nucleolus"/>
    <property type="evidence" value="ECO:0007669"/>
    <property type="project" value="UniProtKB-SubCell"/>
</dbReference>
<comment type="subcellular location">
    <subcellularLocation>
        <location evidence="1">Nucleus</location>
        <location evidence="1">Nucleolus</location>
    </subcellularLocation>
</comment>
<reference evidence="10" key="1">
    <citation type="submission" date="2016-10" db="EMBL/GenBank/DDBJ databases">
        <authorList>
            <person name="Jeantristanb JTB J.-T."/>
            <person name="Ricardo R."/>
        </authorList>
    </citation>
    <scope>NUCLEOTIDE SEQUENCE [LARGE SCALE GENOMIC DNA]</scope>
</reference>
<proteinExistence type="inferred from homology"/>
<feature type="compositionally biased region" description="Acidic residues" evidence="8">
    <location>
        <begin position="272"/>
        <end position="283"/>
    </location>
</feature>
<keyword evidence="7" id="KW-0539">Nucleus</keyword>
<gene>
    <name evidence="9" type="ORF">BZ3500_MVSOF-1268-A1-R1_CHR1-3G02478</name>
</gene>
<evidence type="ECO:0000313" key="10">
    <source>
        <dbReference type="Proteomes" id="UP000249723"/>
    </source>
</evidence>
<dbReference type="AlphaFoldDB" id="A0A2X0MHH1"/>
<evidence type="ECO:0000256" key="2">
    <source>
        <dbReference type="ARBA" id="ARBA00006916"/>
    </source>
</evidence>
<evidence type="ECO:0000256" key="5">
    <source>
        <dbReference type="ARBA" id="ARBA00022552"/>
    </source>
</evidence>
<keyword evidence="10" id="KW-1185">Reference proteome</keyword>
<evidence type="ECO:0000256" key="3">
    <source>
        <dbReference type="ARBA" id="ARBA00018689"/>
    </source>
</evidence>
<name>A0A2X0MHH1_9BASI</name>
<feature type="compositionally biased region" description="Low complexity" evidence="8">
    <location>
        <begin position="323"/>
        <end position="337"/>
    </location>
</feature>
<dbReference type="GO" id="GO:0030688">
    <property type="term" value="C:preribosome, small subunit precursor"/>
    <property type="evidence" value="ECO:0007669"/>
    <property type="project" value="TreeGrafter"/>
</dbReference>
<evidence type="ECO:0000256" key="8">
    <source>
        <dbReference type="SAM" id="MobiDB-lite"/>
    </source>
</evidence>
<evidence type="ECO:0000256" key="1">
    <source>
        <dbReference type="ARBA" id="ARBA00004604"/>
    </source>
</evidence>
<feature type="compositionally biased region" description="Basic and acidic residues" evidence="8">
    <location>
        <begin position="346"/>
        <end position="378"/>
    </location>
</feature>
<evidence type="ECO:0000256" key="7">
    <source>
        <dbReference type="ARBA" id="ARBA00023242"/>
    </source>
</evidence>
<feature type="region of interest" description="Disordered" evidence="8">
    <location>
        <begin position="1"/>
        <end position="49"/>
    </location>
</feature>
<dbReference type="PANTHER" id="PTHR33911:SF1">
    <property type="entry name" value="RRNA-PROCESSING PROTEIN EFG1"/>
    <property type="match status" value="1"/>
</dbReference>
<keyword evidence="5" id="KW-0698">rRNA processing</keyword>
<accession>A0A2X0MHH1</accession>
<comment type="similarity">
    <text evidence="2">Belongs to the EFG1 family.</text>
</comment>
<feature type="region of interest" description="Disordered" evidence="8">
    <location>
        <begin position="93"/>
        <end position="116"/>
    </location>
</feature>
<feature type="region of interest" description="Disordered" evidence="8">
    <location>
        <begin position="250"/>
        <end position="389"/>
    </location>
</feature>
<dbReference type="Pfam" id="PF10153">
    <property type="entry name" value="Efg1"/>
    <property type="match status" value="1"/>
</dbReference>
<dbReference type="EMBL" id="FMWP01000014">
    <property type="protein sequence ID" value="SCZ91015.1"/>
    <property type="molecule type" value="Genomic_DNA"/>
</dbReference>
<dbReference type="OrthoDB" id="47732at2759"/>
<organism evidence="9 10">
    <name type="scientific">Microbotryum saponariae</name>
    <dbReference type="NCBI Taxonomy" id="289078"/>
    <lineage>
        <taxon>Eukaryota</taxon>
        <taxon>Fungi</taxon>
        <taxon>Dikarya</taxon>
        <taxon>Basidiomycota</taxon>
        <taxon>Pucciniomycotina</taxon>
        <taxon>Microbotryomycetes</taxon>
        <taxon>Microbotryales</taxon>
        <taxon>Microbotryaceae</taxon>
        <taxon>Microbotryum</taxon>
    </lineage>
</organism>
<keyword evidence="6" id="KW-0175">Coiled coil</keyword>
<dbReference type="STRING" id="289078.A0A2X0MHH1"/>
<dbReference type="InterPro" id="IPR019310">
    <property type="entry name" value="Efg1"/>
</dbReference>